<dbReference type="PRINTS" id="PR01042">
    <property type="entry name" value="TRNASYNTHASP"/>
</dbReference>
<dbReference type="AlphaFoldDB" id="A0A6J1RU20"/>
<dbReference type="InterPro" id="IPR047089">
    <property type="entry name" value="Asp-tRNA-ligase_1_N"/>
</dbReference>
<keyword evidence="4" id="KW-0067">ATP-binding</keyword>
<dbReference type="PROSITE" id="PS50862">
    <property type="entry name" value="AA_TRNA_LIGASE_II"/>
    <property type="match status" value="1"/>
</dbReference>
<dbReference type="NCBIfam" id="NF001750">
    <property type="entry name" value="PRK00476.1"/>
    <property type="match status" value="1"/>
</dbReference>
<dbReference type="GeneID" id="113202471"/>
<dbReference type="Proteomes" id="UP000504606">
    <property type="component" value="Unplaced"/>
</dbReference>
<evidence type="ECO:0000256" key="2">
    <source>
        <dbReference type="ARBA" id="ARBA00022598"/>
    </source>
</evidence>
<keyword evidence="8" id="KW-1185">Reference proteome</keyword>
<dbReference type="SUPFAM" id="SSF55681">
    <property type="entry name" value="Class II aaRS and biotin synthetases"/>
    <property type="match status" value="1"/>
</dbReference>
<dbReference type="Gene3D" id="3.30.930.10">
    <property type="entry name" value="Bira Bifunctional Protein, Domain 2"/>
    <property type="match status" value="1"/>
</dbReference>
<dbReference type="GO" id="GO:0005739">
    <property type="term" value="C:mitochondrion"/>
    <property type="evidence" value="ECO:0007669"/>
    <property type="project" value="TreeGrafter"/>
</dbReference>
<gene>
    <name evidence="9" type="primary">LOC113202471</name>
</gene>
<keyword evidence="3" id="KW-0547">Nucleotide-binding</keyword>
<dbReference type="InterPro" id="IPR012340">
    <property type="entry name" value="NA-bd_OB-fold"/>
</dbReference>
<evidence type="ECO:0000256" key="6">
    <source>
        <dbReference type="ARBA" id="ARBA00023146"/>
    </source>
</evidence>
<evidence type="ECO:0000313" key="9">
    <source>
        <dbReference type="RefSeq" id="XP_026272499.1"/>
    </source>
</evidence>
<evidence type="ECO:0000256" key="5">
    <source>
        <dbReference type="ARBA" id="ARBA00022917"/>
    </source>
</evidence>
<evidence type="ECO:0000256" key="1">
    <source>
        <dbReference type="ARBA" id="ARBA00006303"/>
    </source>
</evidence>
<dbReference type="CTD" id="326155"/>
<organism evidence="8 9">
    <name type="scientific">Frankliniella occidentalis</name>
    <name type="common">Western flower thrips</name>
    <name type="synonym">Euthrips occidentalis</name>
    <dbReference type="NCBI Taxonomy" id="133901"/>
    <lineage>
        <taxon>Eukaryota</taxon>
        <taxon>Metazoa</taxon>
        <taxon>Ecdysozoa</taxon>
        <taxon>Arthropoda</taxon>
        <taxon>Hexapoda</taxon>
        <taxon>Insecta</taxon>
        <taxon>Pterygota</taxon>
        <taxon>Neoptera</taxon>
        <taxon>Paraneoptera</taxon>
        <taxon>Thysanoptera</taxon>
        <taxon>Terebrantia</taxon>
        <taxon>Thripoidea</taxon>
        <taxon>Thripidae</taxon>
        <taxon>Frankliniella</taxon>
    </lineage>
</organism>
<comment type="similarity">
    <text evidence="1">Belongs to the class-II aminoacyl-tRNA synthetase family. Type 1 subfamily.</text>
</comment>
<dbReference type="InterPro" id="IPR002312">
    <property type="entry name" value="Asp/Asn-tRNA-synth_IIb"/>
</dbReference>
<dbReference type="GO" id="GO:0004815">
    <property type="term" value="F:aspartate-tRNA ligase activity"/>
    <property type="evidence" value="ECO:0007669"/>
    <property type="project" value="TreeGrafter"/>
</dbReference>
<proteinExistence type="inferred from homology"/>
<dbReference type="OrthoDB" id="439710at2759"/>
<dbReference type="NCBIfam" id="TIGR00459">
    <property type="entry name" value="aspS_bact"/>
    <property type="match status" value="1"/>
</dbReference>
<dbReference type="GO" id="GO:0005524">
    <property type="term" value="F:ATP binding"/>
    <property type="evidence" value="ECO:0007669"/>
    <property type="project" value="UniProtKB-KW"/>
</dbReference>
<evidence type="ECO:0000313" key="8">
    <source>
        <dbReference type="Proteomes" id="UP000504606"/>
    </source>
</evidence>
<dbReference type="CDD" id="cd04317">
    <property type="entry name" value="EcAspRS_like_N"/>
    <property type="match status" value="1"/>
</dbReference>
<feature type="domain" description="Aminoacyl-transfer RNA synthetases class-II family profile" evidence="7">
    <location>
        <begin position="205"/>
        <end position="619"/>
    </location>
</feature>
<accession>A0A6J1RU20</accession>
<dbReference type="PANTHER" id="PTHR22594:SF5">
    <property type="entry name" value="ASPARTATE--TRNA LIGASE, MITOCHONDRIAL"/>
    <property type="match status" value="1"/>
</dbReference>
<dbReference type="PANTHER" id="PTHR22594">
    <property type="entry name" value="ASPARTYL/LYSYL-TRNA SYNTHETASE"/>
    <property type="match status" value="1"/>
</dbReference>
<dbReference type="SUPFAM" id="SSF55261">
    <property type="entry name" value="GAD domain-like"/>
    <property type="match status" value="1"/>
</dbReference>
<dbReference type="InterPro" id="IPR045864">
    <property type="entry name" value="aa-tRNA-synth_II/BPL/LPL"/>
</dbReference>
<dbReference type="Pfam" id="PF01336">
    <property type="entry name" value="tRNA_anti-codon"/>
    <property type="match status" value="1"/>
</dbReference>
<dbReference type="HAMAP" id="MF_00044">
    <property type="entry name" value="Asp_tRNA_synth_type1"/>
    <property type="match status" value="1"/>
</dbReference>
<reference evidence="9" key="1">
    <citation type="submission" date="2025-08" db="UniProtKB">
        <authorList>
            <consortium name="RefSeq"/>
        </authorList>
    </citation>
    <scope>IDENTIFICATION</scope>
    <source>
        <tissue evidence="9">Whole organism</tissue>
    </source>
</reference>
<protein>
    <submittedName>
        <fullName evidence="9">Aspartate--tRNA ligase, mitochondrial</fullName>
    </submittedName>
</protein>
<dbReference type="InterPro" id="IPR006195">
    <property type="entry name" value="aa-tRNA-synth_II"/>
</dbReference>
<keyword evidence="5" id="KW-0648">Protein biosynthesis</keyword>
<dbReference type="GO" id="GO:0006422">
    <property type="term" value="P:aspartyl-tRNA aminoacylation"/>
    <property type="evidence" value="ECO:0007669"/>
    <property type="project" value="TreeGrafter"/>
</dbReference>
<dbReference type="RefSeq" id="XP_026272499.1">
    <property type="nucleotide sequence ID" value="XM_026416714.2"/>
</dbReference>
<name>A0A6J1RU20_FRAOC</name>
<evidence type="ECO:0000256" key="4">
    <source>
        <dbReference type="ARBA" id="ARBA00022840"/>
    </source>
</evidence>
<dbReference type="InterPro" id="IPR004115">
    <property type="entry name" value="GAD-like_sf"/>
</dbReference>
<dbReference type="InterPro" id="IPR004364">
    <property type="entry name" value="Aa-tRNA-synt_II"/>
</dbReference>
<keyword evidence="6" id="KW-0030">Aminoacyl-tRNA synthetase</keyword>
<dbReference type="InterPro" id="IPR004524">
    <property type="entry name" value="Asp-tRNA-ligase_1"/>
</dbReference>
<dbReference type="Gene3D" id="2.40.50.140">
    <property type="entry name" value="Nucleic acid-binding proteins"/>
    <property type="match status" value="1"/>
</dbReference>
<dbReference type="GO" id="GO:0003676">
    <property type="term" value="F:nucleic acid binding"/>
    <property type="evidence" value="ECO:0007669"/>
    <property type="project" value="InterPro"/>
</dbReference>
<dbReference type="Gene3D" id="3.30.1360.30">
    <property type="entry name" value="GAD-like domain"/>
    <property type="match status" value="1"/>
</dbReference>
<evidence type="ECO:0000256" key="3">
    <source>
        <dbReference type="ARBA" id="ARBA00022741"/>
    </source>
</evidence>
<dbReference type="Pfam" id="PF00152">
    <property type="entry name" value="tRNA-synt_2"/>
    <property type="match status" value="1"/>
</dbReference>
<evidence type="ECO:0000259" key="7">
    <source>
        <dbReference type="PROSITE" id="PS50862"/>
    </source>
</evidence>
<dbReference type="InterPro" id="IPR004365">
    <property type="entry name" value="NA-bd_OB_tRNA"/>
</dbReference>
<dbReference type="SUPFAM" id="SSF50249">
    <property type="entry name" value="Nucleic acid-binding proteins"/>
    <property type="match status" value="1"/>
</dbReference>
<sequence>MDLTVNFVRSGAKLVRLGGVLAQSSIIKRGHGRVWKIINQYSCSTSLSTLSYPETVKNINEDKKSLYTTRTHTCGELTSKDAGSKVCLKGWIQYNRKKFLVLRDAYGMTQVLLEEVGGDMQKILDGLTLESVIEVKGEVILRPKDQVNNKMISGDIEIKALSIRVLGAAPSQMPLQIKENKMPTEDTRMKYRYLYLRYPHMQKMLRLRSQLFHSMREFLIQHHFVDVETPTLFRKTPGGAQEFVVPTQIPDHFYSLVQSPQQFKQLLMVGGLDRYFQIARCYRDETVRHDRQPEFTQLDIELSFVDRKSIIKLIEELLNFCWPSEEERPDIPFPQMTYHDAMLNYGSDKPDLRFQSKICDVTHLISPQKMGSNPLNVSSELSARAIVFSKAASICKKENLKEIIKEATKNTSSINLFLIPIKKNQDIKNSLKNVLTVEEIDKIANELKVEEGDLFGFCFGKNQDVLKVLGLTRVLTADALEANGFTVREPNNCFLWVVDFPLFEENDDGSLLSAHHPFTQPHPDDLQLLGTEPLKVRGLHYDLVLNGSEIGGGSIRISDAHLQKYILHDLLHLDTSTLQHLIDALSLGCPPHGGIALGLDRLVSMMTGVKSIREVIAFPKGLRGKDPMAGAPAPLTREDAATYKLPFNHGKSS</sequence>
<dbReference type="KEGG" id="foc:113202471"/>
<keyword evidence="2 9" id="KW-0436">Ligase</keyword>